<comment type="caution">
    <text evidence="1">The sequence shown here is derived from an EMBL/GenBank/DDBJ whole genome shotgun (WGS) entry which is preliminary data.</text>
</comment>
<dbReference type="Proteomes" id="UP000036403">
    <property type="component" value="Unassembled WGS sequence"/>
</dbReference>
<name>A0A0J7KRJ7_LASNI</name>
<organism evidence="1 2">
    <name type="scientific">Lasius niger</name>
    <name type="common">Black garden ant</name>
    <dbReference type="NCBI Taxonomy" id="67767"/>
    <lineage>
        <taxon>Eukaryota</taxon>
        <taxon>Metazoa</taxon>
        <taxon>Ecdysozoa</taxon>
        <taxon>Arthropoda</taxon>
        <taxon>Hexapoda</taxon>
        <taxon>Insecta</taxon>
        <taxon>Pterygota</taxon>
        <taxon>Neoptera</taxon>
        <taxon>Endopterygota</taxon>
        <taxon>Hymenoptera</taxon>
        <taxon>Apocrita</taxon>
        <taxon>Aculeata</taxon>
        <taxon>Formicoidea</taxon>
        <taxon>Formicidae</taxon>
        <taxon>Formicinae</taxon>
        <taxon>Lasius</taxon>
        <taxon>Lasius</taxon>
    </lineage>
</organism>
<accession>A0A0J7KRJ7</accession>
<proteinExistence type="predicted"/>
<dbReference type="STRING" id="67767.A0A0J7KRJ7"/>
<dbReference type="OrthoDB" id="64915at2759"/>
<dbReference type="PaxDb" id="67767-A0A0J7KRJ7"/>
<evidence type="ECO:0000313" key="1">
    <source>
        <dbReference type="EMBL" id="KMQ92921.1"/>
    </source>
</evidence>
<sequence length="110" mass="12736">MATAKFKETSPYVKPKPSPPEEDYLYNKYLEDIALKTDSRNDPILKLALFGVGRAGTIHLMSIISNARVELLYIVDDVESNWQNMRKYWHLKNVTFLNGEQSDKVFKDPK</sequence>
<keyword evidence="2" id="KW-1185">Reference proteome</keyword>
<dbReference type="EMBL" id="LBMM01003990">
    <property type="protein sequence ID" value="KMQ92921.1"/>
    <property type="molecule type" value="Genomic_DNA"/>
</dbReference>
<reference evidence="1 2" key="1">
    <citation type="submission" date="2015-04" db="EMBL/GenBank/DDBJ databases">
        <title>Lasius niger genome sequencing.</title>
        <authorList>
            <person name="Konorov E.A."/>
            <person name="Nikitin M.A."/>
            <person name="Kirill M.V."/>
            <person name="Chang P."/>
        </authorList>
    </citation>
    <scope>NUCLEOTIDE SEQUENCE [LARGE SCALE GENOMIC DNA]</scope>
    <source>
        <tissue evidence="1">Whole</tissue>
    </source>
</reference>
<dbReference type="AlphaFoldDB" id="A0A0J7KRJ7"/>
<evidence type="ECO:0000313" key="2">
    <source>
        <dbReference type="Proteomes" id="UP000036403"/>
    </source>
</evidence>
<protein>
    <submittedName>
        <fullName evidence="1">Putative oxidoreductase yrbe-like protein</fullName>
    </submittedName>
</protein>
<gene>
    <name evidence="1" type="ORF">RF55_7036</name>
</gene>